<evidence type="ECO:0000313" key="2">
    <source>
        <dbReference type="EMBL" id="CAF5228859.1"/>
    </source>
</evidence>
<organism evidence="2 3">
    <name type="scientific">Rotaria magnacalcarata</name>
    <dbReference type="NCBI Taxonomy" id="392030"/>
    <lineage>
        <taxon>Eukaryota</taxon>
        <taxon>Metazoa</taxon>
        <taxon>Spiralia</taxon>
        <taxon>Gnathifera</taxon>
        <taxon>Rotifera</taxon>
        <taxon>Eurotatoria</taxon>
        <taxon>Bdelloidea</taxon>
        <taxon>Philodinida</taxon>
        <taxon>Philodinidae</taxon>
        <taxon>Rotaria</taxon>
    </lineage>
</organism>
<dbReference type="GO" id="GO:0008569">
    <property type="term" value="F:minus-end-directed microtubule motor activity"/>
    <property type="evidence" value="ECO:0007669"/>
    <property type="project" value="InterPro"/>
</dbReference>
<proteinExistence type="predicted"/>
<protein>
    <recommendedName>
        <fullName evidence="1">Dynein heavy chain region D6 P-loop domain-containing protein</fullName>
    </recommendedName>
</protein>
<dbReference type="EMBL" id="CAJOBI010367892">
    <property type="protein sequence ID" value="CAF5228859.1"/>
    <property type="molecule type" value="Genomic_DNA"/>
</dbReference>
<reference evidence="2" key="1">
    <citation type="submission" date="2021-02" db="EMBL/GenBank/DDBJ databases">
        <authorList>
            <person name="Nowell W R."/>
        </authorList>
    </citation>
    <scope>NUCLEOTIDE SEQUENCE</scope>
</reference>
<sequence>LYALSLFVEEKLGKQFVENRAVPFNKSYEETNASTPVFFILSPGVDPIKDVETLGKKLGFTQNQQTFHNISLGQGQQIVAEEAMDVASKEGHWVVLQNIHL</sequence>
<dbReference type="PANTHER" id="PTHR22878:SF63">
    <property type="entry name" value="DYNEIN AXONEMAL HEAVY CHAIN 10"/>
    <property type="match status" value="1"/>
</dbReference>
<dbReference type="Pfam" id="PF03028">
    <property type="entry name" value="Dynein_heavy"/>
    <property type="match status" value="1"/>
</dbReference>
<feature type="non-terminal residue" evidence="2">
    <location>
        <position position="101"/>
    </location>
</feature>
<dbReference type="GO" id="GO:0030286">
    <property type="term" value="C:dynein complex"/>
    <property type="evidence" value="ECO:0007669"/>
    <property type="project" value="InterPro"/>
</dbReference>
<gene>
    <name evidence="2" type="ORF">SMN809_LOCUS85949</name>
</gene>
<dbReference type="GO" id="GO:0045505">
    <property type="term" value="F:dynein intermediate chain binding"/>
    <property type="evidence" value="ECO:0007669"/>
    <property type="project" value="InterPro"/>
</dbReference>
<comment type="caution">
    <text evidence="2">The sequence shown here is derived from an EMBL/GenBank/DDBJ whole genome shotgun (WGS) entry which is preliminary data.</text>
</comment>
<evidence type="ECO:0000313" key="3">
    <source>
        <dbReference type="Proteomes" id="UP000676336"/>
    </source>
</evidence>
<dbReference type="AlphaFoldDB" id="A0A8S3KDG8"/>
<dbReference type="Proteomes" id="UP000676336">
    <property type="component" value="Unassembled WGS sequence"/>
</dbReference>
<dbReference type="InterPro" id="IPR026983">
    <property type="entry name" value="DHC"/>
</dbReference>
<dbReference type="PANTHER" id="PTHR22878">
    <property type="entry name" value="DYNEIN HEAVY CHAIN 6, AXONEMAL-LIKE-RELATED"/>
    <property type="match status" value="1"/>
</dbReference>
<evidence type="ECO:0000259" key="1">
    <source>
        <dbReference type="Pfam" id="PF03028"/>
    </source>
</evidence>
<name>A0A8S3KDG8_9BILA</name>
<accession>A0A8S3KDG8</accession>
<dbReference type="Gene3D" id="3.40.50.300">
    <property type="entry name" value="P-loop containing nucleotide triphosphate hydrolases"/>
    <property type="match status" value="1"/>
</dbReference>
<feature type="domain" description="Dynein heavy chain region D6 P-loop" evidence="1">
    <location>
        <begin position="33"/>
        <end position="101"/>
    </location>
</feature>
<dbReference type="GO" id="GO:0051959">
    <property type="term" value="F:dynein light intermediate chain binding"/>
    <property type="evidence" value="ECO:0007669"/>
    <property type="project" value="InterPro"/>
</dbReference>
<dbReference type="InterPro" id="IPR004273">
    <property type="entry name" value="Dynein_heavy_D6_P-loop"/>
</dbReference>
<feature type="non-terminal residue" evidence="2">
    <location>
        <position position="1"/>
    </location>
</feature>
<dbReference type="GO" id="GO:0007018">
    <property type="term" value="P:microtubule-based movement"/>
    <property type="evidence" value="ECO:0007669"/>
    <property type="project" value="InterPro"/>
</dbReference>
<dbReference type="InterPro" id="IPR027417">
    <property type="entry name" value="P-loop_NTPase"/>
</dbReference>